<organism evidence="1">
    <name type="scientific">Podoviridae sp. ct8Lf7</name>
    <dbReference type="NCBI Taxonomy" id="2827723"/>
    <lineage>
        <taxon>Viruses</taxon>
        <taxon>Duplodnaviria</taxon>
        <taxon>Heunggongvirae</taxon>
        <taxon>Uroviricota</taxon>
        <taxon>Caudoviricetes</taxon>
    </lineage>
</organism>
<accession>A0A8S5S0S1</accession>
<protein>
    <submittedName>
        <fullName evidence="1">Uncharacterized protein</fullName>
    </submittedName>
</protein>
<reference evidence="1" key="1">
    <citation type="journal article" date="2021" name="Proc. Natl. Acad. Sci. U.S.A.">
        <title>A Catalog of Tens of Thousands of Viruses from Human Metagenomes Reveals Hidden Associations with Chronic Diseases.</title>
        <authorList>
            <person name="Tisza M.J."/>
            <person name="Buck C.B."/>
        </authorList>
    </citation>
    <scope>NUCLEOTIDE SEQUENCE</scope>
    <source>
        <strain evidence="1">Ct8Lf7</strain>
    </source>
</reference>
<name>A0A8S5S0S1_9CAUD</name>
<evidence type="ECO:0000313" key="1">
    <source>
        <dbReference type="EMBL" id="DAF44513.1"/>
    </source>
</evidence>
<dbReference type="EMBL" id="BK032511">
    <property type="protein sequence ID" value="DAF44513.1"/>
    <property type="molecule type" value="Genomic_DNA"/>
</dbReference>
<sequence>MKVVSTTHILILQLHIVDRLVIQVPESIYNSIISL</sequence>
<proteinExistence type="predicted"/>